<keyword evidence="1" id="KW-0472">Membrane</keyword>
<keyword evidence="3" id="KW-1185">Reference proteome</keyword>
<evidence type="ECO:0000313" key="3">
    <source>
        <dbReference type="Proteomes" id="UP000013776"/>
    </source>
</evidence>
<protein>
    <recommendedName>
        <fullName evidence="4">TPR domain protein</fullName>
    </recommendedName>
</protein>
<evidence type="ECO:0000313" key="2">
    <source>
        <dbReference type="EMBL" id="CCG81030.1"/>
    </source>
</evidence>
<dbReference type="AlphaFoldDB" id="R4XCK2"/>
<feature type="transmembrane region" description="Helical" evidence="1">
    <location>
        <begin position="12"/>
        <end position="39"/>
    </location>
</feature>
<accession>R4XCK2</accession>
<reference evidence="2 3" key="1">
    <citation type="journal article" date="2013" name="MBio">
        <title>Genome sequencing of the plant pathogen Taphrina deformans, the causal agent of peach leaf curl.</title>
        <authorList>
            <person name="Cisse O.H."/>
            <person name="Almeida J.M.G.C.F."/>
            <person name="Fonseca A."/>
            <person name="Kumar A.A."/>
            <person name="Salojaervi J."/>
            <person name="Overmyer K."/>
            <person name="Hauser P.M."/>
            <person name="Pagni M."/>
        </authorList>
    </citation>
    <scope>NUCLEOTIDE SEQUENCE [LARGE SCALE GENOMIC DNA]</scope>
    <source>
        <strain evidence="3">PYCC 5710 / ATCC 11124 / CBS 356.35 / IMI 108563 / JCM 9778 / NBRC 8474</strain>
    </source>
</reference>
<name>R4XCK2_TAPDE</name>
<dbReference type="Proteomes" id="UP000013776">
    <property type="component" value="Unassembled WGS sequence"/>
</dbReference>
<dbReference type="SUPFAM" id="SSF48452">
    <property type="entry name" value="TPR-like"/>
    <property type="match status" value="1"/>
</dbReference>
<dbReference type="OrthoDB" id="5408102at2759"/>
<dbReference type="EMBL" id="CAHR02000023">
    <property type="protein sequence ID" value="CCG81030.1"/>
    <property type="molecule type" value="Genomic_DNA"/>
</dbReference>
<keyword evidence="1" id="KW-1133">Transmembrane helix</keyword>
<gene>
    <name evidence="2" type="ORF">TAPDE_000709</name>
</gene>
<keyword evidence="1" id="KW-0812">Transmembrane</keyword>
<dbReference type="InterPro" id="IPR011990">
    <property type="entry name" value="TPR-like_helical_dom_sf"/>
</dbReference>
<dbReference type="Gene3D" id="1.25.40.10">
    <property type="entry name" value="Tetratricopeptide repeat domain"/>
    <property type="match status" value="1"/>
</dbReference>
<evidence type="ECO:0008006" key="4">
    <source>
        <dbReference type="Google" id="ProtNLM"/>
    </source>
</evidence>
<comment type="caution">
    <text evidence="2">The sequence shown here is derived from an EMBL/GenBank/DDBJ whole genome shotgun (WGS) entry which is preliminary data.</text>
</comment>
<sequence length="344" mass="37411">MNRNVILAHTRTAVRVILFSIVGTGVAAGTGFAGAHLYLESENPTPSTWPSALRFSYRAAVFNSKYLDQQETARLGLLTALGQEDLEVESSLGKDHTSSNTTVSNNKTPLDLTKAFILLGQIEKKQGLLKAAMDHFSRALASGVPNNNLRSLAARHLGELQENFGMKSEAQASFDLAVGSLLPNYQRGSTVRLDGSMKYSPELLDAVKALALFRARQGDFKNALSSLLSILQFQRQSPAVTGSSCHTASTMSNIAEIVWALGDQAECRRWCTDSLAICTSAKNKRDQYCIECAGINQNMLGLLSKRDGDVQTARNQFRSAMMCAEMAKDENGLNEYASNLEQCG</sequence>
<evidence type="ECO:0000256" key="1">
    <source>
        <dbReference type="SAM" id="Phobius"/>
    </source>
</evidence>
<dbReference type="VEuPathDB" id="FungiDB:TAPDE_000709"/>
<organism evidence="2 3">
    <name type="scientific">Taphrina deformans (strain PYCC 5710 / ATCC 11124 / CBS 356.35 / IMI 108563 / JCM 9778 / NBRC 8474)</name>
    <name type="common">Peach leaf curl fungus</name>
    <name type="synonym">Lalaria deformans</name>
    <dbReference type="NCBI Taxonomy" id="1097556"/>
    <lineage>
        <taxon>Eukaryota</taxon>
        <taxon>Fungi</taxon>
        <taxon>Dikarya</taxon>
        <taxon>Ascomycota</taxon>
        <taxon>Taphrinomycotina</taxon>
        <taxon>Taphrinomycetes</taxon>
        <taxon>Taphrinales</taxon>
        <taxon>Taphrinaceae</taxon>
        <taxon>Taphrina</taxon>
    </lineage>
</organism>
<proteinExistence type="predicted"/>